<evidence type="ECO:0000313" key="20">
    <source>
        <dbReference type="EMBL" id="TGN19305.1"/>
    </source>
</evidence>
<dbReference type="GO" id="GO:0052855">
    <property type="term" value="F:ADP-dependent NAD(P)H-hydrate dehydratase activity"/>
    <property type="evidence" value="ECO:0007669"/>
    <property type="project" value="UniProtKB-UniRule"/>
</dbReference>
<dbReference type="Gene3D" id="3.40.1190.20">
    <property type="match status" value="1"/>
</dbReference>
<evidence type="ECO:0000256" key="4">
    <source>
        <dbReference type="ARBA" id="ARBA00009524"/>
    </source>
</evidence>
<dbReference type="OrthoDB" id="9806925at2"/>
<evidence type="ECO:0000256" key="15">
    <source>
        <dbReference type="ARBA" id="ARBA00048238"/>
    </source>
</evidence>
<keyword evidence="8 17" id="KW-0521">NADP</keyword>
<dbReference type="Gene3D" id="3.40.50.10260">
    <property type="entry name" value="YjeF N-terminal domain"/>
    <property type="match status" value="1"/>
</dbReference>
<feature type="domain" description="YjeF C-terminal" evidence="18">
    <location>
        <begin position="263"/>
        <end position="522"/>
    </location>
</feature>
<dbReference type="EC" id="4.2.1.136" evidence="17"/>
<name>A0A4R9M0I9_9LEPT</name>
<dbReference type="GO" id="GO:0046872">
    <property type="term" value="F:metal ion binding"/>
    <property type="evidence" value="ECO:0007669"/>
    <property type="project" value="UniProtKB-UniRule"/>
</dbReference>
<dbReference type="InterPro" id="IPR004443">
    <property type="entry name" value="YjeF_N_dom"/>
</dbReference>
<evidence type="ECO:0000256" key="14">
    <source>
        <dbReference type="ARBA" id="ARBA00025153"/>
    </source>
</evidence>
<proteinExistence type="inferred from homology"/>
<dbReference type="Proteomes" id="UP000298058">
    <property type="component" value="Unassembled WGS sequence"/>
</dbReference>
<feature type="domain" description="YjeF N-terminal" evidence="19">
    <location>
        <begin position="43"/>
        <end position="249"/>
    </location>
</feature>
<dbReference type="InterPro" id="IPR036652">
    <property type="entry name" value="YjeF_N_dom_sf"/>
</dbReference>
<accession>A0A4R9M0I9</accession>
<evidence type="ECO:0000256" key="8">
    <source>
        <dbReference type="ARBA" id="ARBA00022857"/>
    </source>
</evidence>
<dbReference type="InterPro" id="IPR029056">
    <property type="entry name" value="Ribokinase-like"/>
</dbReference>
<keyword evidence="7 17" id="KW-0067">ATP-binding</keyword>
<dbReference type="InterPro" id="IPR000631">
    <property type="entry name" value="CARKD"/>
</dbReference>
<organism evidence="20 21">
    <name type="scientific">Leptospira idonii</name>
    <dbReference type="NCBI Taxonomy" id="1193500"/>
    <lineage>
        <taxon>Bacteria</taxon>
        <taxon>Pseudomonadati</taxon>
        <taxon>Spirochaetota</taxon>
        <taxon>Spirochaetia</taxon>
        <taxon>Leptospirales</taxon>
        <taxon>Leptospiraceae</taxon>
        <taxon>Leptospira</taxon>
    </lineage>
</organism>
<keyword evidence="6 17" id="KW-0547">Nucleotide-binding</keyword>
<evidence type="ECO:0000313" key="21">
    <source>
        <dbReference type="Proteomes" id="UP000298058"/>
    </source>
</evidence>
<comment type="cofactor">
    <cofactor evidence="17">
        <name>K(+)</name>
        <dbReference type="ChEBI" id="CHEBI:29103"/>
    </cofactor>
    <text evidence="17">Binds 1 potassium ion per subunit.</text>
</comment>
<dbReference type="EC" id="5.1.99.6" evidence="17"/>
<comment type="catalytic activity">
    <reaction evidence="2 17">
        <text>(6R)-NADPHX = (6S)-NADPHX</text>
        <dbReference type="Rhea" id="RHEA:32227"/>
        <dbReference type="ChEBI" id="CHEBI:64076"/>
        <dbReference type="ChEBI" id="CHEBI:64077"/>
        <dbReference type="EC" id="5.1.99.6"/>
    </reaction>
</comment>
<keyword evidence="12 17" id="KW-0456">Lyase</keyword>
<gene>
    <name evidence="20" type="ORF">EHS15_09390</name>
</gene>
<evidence type="ECO:0000256" key="11">
    <source>
        <dbReference type="ARBA" id="ARBA00023235"/>
    </source>
</evidence>
<comment type="similarity">
    <text evidence="3 17">In the N-terminal section; belongs to the NnrE/AIBP family.</text>
</comment>
<dbReference type="SUPFAM" id="SSF53613">
    <property type="entry name" value="Ribokinase-like"/>
    <property type="match status" value="1"/>
</dbReference>
<evidence type="ECO:0000256" key="1">
    <source>
        <dbReference type="ARBA" id="ARBA00000013"/>
    </source>
</evidence>
<reference evidence="20" key="1">
    <citation type="journal article" date="2019" name="PLoS Negl. Trop. Dis.">
        <title>Revisiting the worldwide diversity of Leptospira species in the environment.</title>
        <authorList>
            <person name="Vincent A.T."/>
            <person name="Schiettekatte O."/>
            <person name="Bourhy P."/>
            <person name="Veyrier F.J."/>
            <person name="Picardeau M."/>
        </authorList>
    </citation>
    <scope>NUCLEOTIDE SEQUENCE [LARGE SCALE GENOMIC DNA]</scope>
    <source>
        <strain evidence="20">201300427</strain>
    </source>
</reference>
<evidence type="ECO:0000256" key="7">
    <source>
        <dbReference type="ARBA" id="ARBA00022840"/>
    </source>
</evidence>
<keyword evidence="13" id="KW-0511">Multifunctional enzyme</keyword>
<evidence type="ECO:0000256" key="5">
    <source>
        <dbReference type="ARBA" id="ARBA00022723"/>
    </source>
</evidence>
<evidence type="ECO:0000256" key="3">
    <source>
        <dbReference type="ARBA" id="ARBA00006001"/>
    </source>
</evidence>
<comment type="catalytic activity">
    <reaction evidence="16 17">
        <text>(6S)-NADPHX + ADP = AMP + phosphate + NADPH + H(+)</text>
        <dbReference type="Rhea" id="RHEA:32235"/>
        <dbReference type="ChEBI" id="CHEBI:15378"/>
        <dbReference type="ChEBI" id="CHEBI:43474"/>
        <dbReference type="ChEBI" id="CHEBI:57783"/>
        <dbReference type="ChEBI" id="CHEBI:64076"/>
        <dbReference type="ChEBI" id="CHEBI:456215"/>
        <dbReference type="ChEBI" id="CHEBI:456216"/>
        <dbReference type="EC" id="4.2.1.136"/>
    </reaction>
</comment>
<comment type="caution">
    <text evidence="20">The sequence shown here is derived from an EMBL/GenBank/DDBJ whole genome shotgun (WGS) entry which is preliminary data.</text>
</comment>
<evidence type="ECO:0000256" key="13">
    <source>
        <dbReference type="ARBA" id="ARBA00023268"/>
    </source>
</evidence>
<dbReference type="GO" id="GO:0052856">
    <property type="term" value="F:NAD(P)HX epimerase activity"/>
    <property type="evidence" value="ECO:0007669"/>
    <property type="project" value="UniProtKB-EC"/>
</dbReference>
<dbReference type="AlphaFoldDB" id="A0A4R9M0I9"/>
<keyword evidence="5 17" id="KW-0479">Metal-binding</keyword>
<comment type="function">
    <text evidence="14 17">Bifunctional enzyme that catalyzes the epimerization of the S- and R-forms of NAD(P)HX and the dehydration of the S-form of NAD(P)HX at the expense of ADP, which is converted to AMP. This allows the repair of both epimers of NAD(P)HX, a damaged form of NAD(P)H that is a result of enzymatic or heat-dependent hydration.</text>
</comment>
<dbReference type="Pfam" id="PF03853">
    <property type="entry name" value="YjeF_N"/>
    <property type="match status" value="1"/>
</dbReference>
<dbReference type="Pfam" id="PF01256">
    <property type="entry name" value="Carb_kinase"/>
    <property type="match status" value="1"/>
</dbReference>
<evidence type="ECO:0000256" key="17">
    <source>
        <dbReference type="PIRNR" id="PIRNR017184"/>
    </source>
</evidence>
<evidence type="ECO:0000256" key="10">
    <source>
        <dbReference type="ARBA" id="ARBA00023027"/>
    </source>
</evidence>
<dbReference type="EMBL" id="RQHW01000032">
    <property type="protein sequence ID" value="TGN19305.1"/>
    <property type="molecule type" value="Genomic_DNA"/>
</dbReference>
<keyword evidence="11 17" id="KW-0413">Isomerase</keyword>
<dbReference type="PROSITE" id="PS51385">
    <property type="entry name" value="YJEF_N"/>
    <property type="match status" value="1"/>
</dbReference>
<evidence type="ECO:0000256" key="9">
    <source>
        <dbReference type="ARBA" id="ARBA00022958"/>
    </source>
</evidence>
<evidence type="ECO:0000256" key="6">
    <source>
        <dbReference type="ARBA" id="ARBA00022741"/>
    </source>
</evidence>
<sequence>MERNLYRFGRQYLFRSHSRRCAGSISLDLNDWKAHPLFTKEESARIDEFCHTELGYPETTLMGMAALSVYHANEDLWATAEEIWIVAGTGGNGGDGYALANILFQEGHSVSLFSLGDSKREDSLFYKSLCERSEIPIYSANDLPIQEEEAEEGSVLLVDAILGTGFKAPVSEPIANLIRWINSSPAFFYKLSLDTASGFSPNTETSVHIEADSIEELGTRKWENIGFLSEGKMVPRYYESIGFPTRTLKGEGFFSNRYYLEKLDWEDFSGLLKRKTDSHKYTAGSAIFFGGDEGMEGAVLLSSSAFQSLGGGISKIFTPSLTTKEIILHTDPSKMVSVSKGKEISEDPFFPKTKTIVVGPGTKEYPEFLKTFVLEEHQTLILDAGSIPRLGEPLPRSGKILLTPHAGEFERLTGKRCTTVQSAHPVALDFCKTNKVHLLFKSYVSLFVTPEGNSFVWESPNPKLATMGTGDLLVGIIARFLSLGYSIETSVYYALSFLEGTRETEEPFPSAFEILNYLVRKL</sequence>
<dbReference type="GO" id="GO:0110051">
    <property type="term" value="P:metabolite repair"/>
    <property type="evidence" value="ECO:0007669"/>
    <property type="project" value="TreeGrafter"/>
</dbReference>
<comment type="catalytic activity">
    <reaction evidence="1 17">
        <text>(6R)-NADHX = (6S)-NADHX</text>
        <dbReference type="Rhea" id="RHEA:32215"/>
        <dbReference type="ChEBI" id="CHEBI:64074"/>
        <dbReference type="ChEBI" id="CHEBI:64075"/>
        <dbReference type="EC" id="5.1.99.6"/>
    </reaction>
</comment>
<comment type="catalytic activity">
    <reaction evidence="15 17">
        <text>(6S)-NADHX + ADP = AMP + phosphate + NADH + H(+)</text>
        <dbReference type="Rhea" id="RHEA:32223"/>
        <dbReference type="ChEBI" id="CHEBI:15378"/>
        <dbReference type="ChEBI" id="CHEBI:43474"/>
        <dbReference type="ChEBI" id="CHEBI:57945"/>
        <dbReference type="ChEBI" id="CHEBI:64074"/>
        <dbReference type="ChEBI" id="CHEBI:456215"/>
        <dbReference type="ChEBI" id="CHEBI:456216"/>
        <dbReference type="EC" id="4.2.1.136"/>
    </reaction>
</comment>
<dbReference type="PANTHER" id="PTHR12592:SF0">
    <property type="entry name" value="ATP-DEPENDENT (S)-NAD(P)H-HYDRATE DEHYDRATASE"/>
    <property type="match status" value="1"/>
</dbReference>
<dbReference type="PANTHER" id="PTHR12592">
    <property type="entry name" value="ATP-DEPENDENT (S)-NAD(P)H-HYDRATE DEHYDRATASE FAMILY MEMBER"/>
    <property type="match status" value="1"/>
</dbReference>
<dbReference type="InterPro" id="IPR030677">
    <property type="entry name" value="Nnr"/>
</dbReference>
<evidence type="ECO:0000256" key="12">
    <source>
        <dbReference type="ARBA" id="ARBA00023239"/>
    </source>
</evidence>
<keyword evidence="9 17" id="KW-0630">Potassium</keyword>
<dbReference type="CDD" id="cd01171">
    <property type="entry name" value="YXKO-related"/>
    <property type="match status" value="1"/>
</dbReference>
<keyword evidence="10 17" id="KW-0520">NAD</keyword>
<dbReference type="PIRSF" id="PIRSF017184">
    <property type="entry name" value="Nnr"/>
    <property type="match status" value="1"/>
</dbReference>
<evidence type="ECO:0000259" key="18">
    <source>
        <dbReference type="PROSITE" id="PS51383"/>
    </source>
</evidence>
<protein>
    <recommendedName>
        <fullName evidence="17">Bifunctional NAD(P)H-hydrate repair enzyme</fullName>
    </recommendedName>
    <alternativeName>
        <fullName evidence="17">Nicotinamide nucleotide repair protein</fullName>
    </alternativeName>
    <domain>
        <recommendedName>
            <fullName evidence="17">ADP-dependent (S)-NAD(P)H-hydrate dehydratase</fullName>
            <ecNumber evidence="17">4.2.1.136</ecNumber>
        </recommendedName>
        <alternativeName>
            <fullName evidence="17">ADP-dependent NAD(P)HX dehydratase</fullName>
        </alternativeName>
    </domain>
    <domain>
        <recommendedName>
            <fullName evidence="17">NAD(P)H-hydrate epimerase</fullName>
            <ecNumber evidence="17">5.1.99.6</ecNumber>
        </recommendedName>
    </domain>
</protein>
<keyword evidence="21" id="KW-1185">Reference proteome</keyword>
<dbReference type="PROSITE" id="PS51383">
    <property type="entry name" value="YJEF_C_3"/>
    <property type="match status" value="1"/>
</dbReference>
<evidence type="ECO:0000259" key="19">
    <source>
        <dbReference type="PROSITE" id="PS51385"/>
    </source>
</evidence>
<evidence type="ECO:0000256" key="16">
    <source>
        <dbReference type="ARBA" id="ARBA00049209"/>
    </source>
</evidence>
<dbReference type="SUPFAM" id="SSF64153">
    <property type="entry name" value="YjeF N-terminal domain-like"/>
    <property type="match status" value="1"/>
</dbReference>
<comment type="similarity">
    <text evidence="4 17">In the C-terminal section; belongs to the NnrD/CARKD family.</text>
</comment>
<dbReference type="NCBIfam" id="TIGR00197">
    <property type="entry name" value="yjeF_nterm"/>
    <property type="match status" value="1"/>
</dbReference>
<dbReference type="GO" id="GO:0005524">
    <property type="term" value="F:ATP binding"/>
    <property type="evidence" value="ECO:0007669"/>
    <property type="project" value="UniProtKB-UniRule"/>
</dbReference>
<evidence type="ECO:0000256" key="2">
    <source>
        <dbReference type="ARBA" id="ARBA00000909"/>
    </source>
</evidence>